<accession>A0A914S5T8</accession>
<sequence>MISKLKLLRFVIMNRMTTFSNGSFCRKLLNYSHISAQFCYLFRNELLISITISTIIYKKNLICCRSTISNVTPTPLQCATY</sequence>
<protein>
    <submittedName>
        <fullName evidence="2">Uncharacterized protein</fullName>
    </submittedName>
</protein>
<reference evidence="2" key="1">
    <citation type="submission" date="2022-11" db="UniProtKB">
        <authorList>
            <consortium name="WormBaseParasite"/>
        </authorList>
    </citation>
    <scope>IDENTIFICATION</scope>
</reference>
<name>A0A914S5T8_PAREQ</name>
<dbReference type="Proteomes" id="UP000887564">
    <property type="component" value="Unplaced"/>
</dbReference>
<organism evidence="1 2">
    <name type="scientific">Parascaris equorum</name>
    <name type="common">Equine roundworm</name>
    <dbReference type="NCBI Taxonomy" id="6256"/>
    <lineage>
        <taxon>Eukaryota</taxon>
        <taxon>Metazoa</taxon>
        <taxon>Ecdysozoa</taxon>
        <taxon>Nematoda</taxon>
        <taxon>Chromadorea</taxon>
        <taxon>Rhabditida</taxon>
        <taxon>Spirurina</taxon>
        <taxon>Ascaridomorpha</taxon>
        <taxon>Ascaridoidea</taxon>
        <taxon>Ascarididae</taxon>
        <taxon>Parascaris</taxon>
    </lineage>
</organism>
<evidence type="ECO:0000313" key="2">
    <source>
        <dbReference type="WBParaSite" id="PEQ_0001253401-mRNA-1"/>
    </source>
</evidence>
<proteinExistence type="predicted"/>
<dbReference type="WBParaSite" id="PEQ_0001253401-mRNA-1">
    <property type="protein sequence ID" value="PEQ_0001253401-mRNA-1"/>
    <property type="gene ID" value="PEQ_0001253401"/>
</dbReference>
<keyword evidence="1" id="KW-1185">Reference proteome</keyword>
<dbReference type="AlphaFoldDB" id="A0A914S5T8"/>
<evidence type="ECO:0000313" key="1">
    <source>
        <dbReference type="Proteomes" id="UP000887564"/>
    </source>
</evidence>